<comment type="caution">
    <text evidence="12">The sequence shown here is derived from an EMBL/GenBank/DDBJ whole genome shotgun (WGS) entry which is preliminary data.</text>
</comment>
<dbReference type="PRINTS" id="PR00120">
    <property type="entry name" value="HATPASE"/>
</dbReference>
<keyword evidence="6" id="KW-1278">Translocase</keyword>
<keyword evidence="3 10" id="KW-0812">Transmembrane</keyword>
<dbReference type="SUPFAM" id="SSF81653">
    <property type="entry name" value="Calcium ATPase, transduction domain A"/>
    <property type="match status" value="1"/>
</dbReference>
<dbReference type="GO" id="GO:0005886">
    <property type="term" value="C:plasma membrane"/>
    <property type="evidence" value="ECO:0007669"/>
    <property type="project" value="TreeGrafter"/>
</dbReference>
<dbReference type="SFLD" id="SFLDG00002">
    <property type="entry name" value="C1.7:_P-type_atpase_like"/>
    <property type="match status" value="1"/>
</dbReference>
<dbReference type="GO" id="GO:0016887">
    <property type="term" value="F:ATP hydrolysis activity"/>
    <property type="evidence" value="ECO:0007669"/>
    <property type="project" value="InterPro"/>
</dbReference>
<dbReference type="InterPro" id="IPR004014">
    <property type="entry name" value="ATPase_P-typ_cation-transptr_N"/>
</dbReference>
<feature type="region of interest" description="Disordered" evidence="9">
    <location>
        <begin position="901"/>
        <end position="920"/>
    </location>
</feature>
<comment type="subcellular location">
    <subcellularLocation>
        <location evidence="1">Membrane</location>
        <topology evidence="1">Multi-pass membrane protein</topology>
    </subcellularLocation>
</comment>
<dbReference type="InterPro" id="IPR023298">
    <property type="entry name" value="ATPase_P-typ_TM_dom_sf"/>
</dbReference>
<dbReference type="AlphaFoldDB" id="A0A1G2S8S0"/>
<reference evidence="12 13" key="1">
    <citation type="journal article" date="2016" name="Nat. Commun.">
        <title>Thousands of microbial genomes shed light on interconnected biogeochemical processes in an aquifer system.</title>
        <authorList>
            <person name="Anantharaman K."/>
            <person name="Brown C.T."/>
            <person name="Hug L.A."/>
            <person name="Sharon I."/>
            <person name="Castelle C.J."/>
            <person name="Probst A.J."/>
            <person name="Thomas B.C."/>
            <person name="Singh A."/>
            <person name="Wilkins M.J."/>
            <person name="Karaoz U."/>
            <person name="Brodie E.L."/>
            <person name="Williams K.H."/>
            <person name="Hubbard S.S."/>
            <person name="Banfield J.F."/>
        </authorList>
    </citation>
    <scope>NUCLEOTIDE SEQUENCE [LARGE SCALE GENOMIC DNA]</scope>
</reference>
<dbReference type="Gene3D" id="3.40.50.1000">
    <property type="entry name" value="HAD superfamily/HAD-like"/>
    <property type="match status" value="1"/>
</dbReference>
<dbReference type="GO" id="GO:0005391">
    <property type="term" value="F:P-type sodium:potassium-exchanging transporter activity"/>
    <property type="evidence" value="ECO:0007669"/>
    <property type="project" value="TreeGrafter"/>
</dbReference>
<evidence type="ECO:0000313" key="12">
    <source>
        <dbReference type="EMBL" id="OHA81513.1"/>
    </source>
</evidence>
<dbReference type="STRING" id="1802723.A2675_03535"/>
<dbReference type="EMBL" id="MHUS01000010">
    <property type="protein sequence ID" value="OHA81513.1"/>
    <property type="molecule type" value="Genomic_DNA"/>
</dbReference>
<keyword evidence="5" id="KW-0067">ATP-binding</keyword>
<feature type="transmembrane region" description="Helical" evidence="10">
    <location>
        <begin position="62"/>
        <end position="80"/>
    </location>
</feature>
<dbReference type="PANTHER" id="PTHR43294">
    <property type="entry name" value="SODIUM/POTASSIUM-TRANSPORTING ATPASE SUBUNIT ALPHA"/>
    <property type="match status" value="1"/>
</dbReference>
<dbReference type="GO" id="GO:1902600">
    <property type="term" value="P:proton transmembrane transport"/>
    <property type="evidence" value="ECO:0007669"/>
    <property type="project" value="TreeGrafter"/>
</dbReference>
<evidence type="ECO:0000256" key="5">
    <source>
        <dbReference type="ARBA" id="ARBA00022840"/>
    </source>
</evidence>
<dbReference type="InterPro" id="IPR001757">
    <property type="entry name" value="P_typ_ATPase"/>
</dbReference>
<gene>
    <name evidence="12" type="ORF">A2675_03535</name>
</gene>
<dbReference type="SUPFAM" id="SSF81665">
    <property type="entry name" value="Calcium ATPase, transmembrane domain M"/>
    <property type="match status" value="1"/>
</dbReference>
<feature type="transmembrane region" description="Helical" evidence="10">
    <location>
        <begin position="86"/>
        <end position="103"/>
    </location>
</feature>
<dbReference type="PROSITE" id="PS00154">
    <property type="entry name" value="ATPASE_E1_E2"/>
    <property type="match status" value="1"/>
</dbReference>
<accession>A0A1G2S8S0</accession>
<dbReference type="PANTHER" id="PTHR43294:SF20">
    <property type="entry name" value="P-TYPE ATPASE"/>
    <property type="match status" value="1"/>
</dbReference>
<dbReference type="SUPFAM" id="SSF56784">
    <property type="entry name" value="HAD-like"/>
    <property type="match status" value="1"/>
</dbReference>
<dbReference type="InterPro" id="IPR044492">
    <property type="entry name" value="P_typ_ATPase_HD_dom"/>
</dbReference>
<dbReference type="InterPro" id="IPR023214">
    <property type="entry name" value="HAD_sf"/>
</dbReference>
<evidence type="ECO:0000256" key="10">
    <source>
        <dbReference type="SAM" id="Phobius"/>
    </source>
</evidence>
<dbReference type="Pfam" id="PF00122">
    <property type="entry name" value="E1-E2_ATPase"/>
    <property type="match status" value="1"/>
</dbReference>
<name>A0A1G2S8S0_9BACT</name>
<dbReference type="SMART" id="SM00831">
    <property type="entry name" value="Cation_ATPase_N"/>
    <property type="match status" value="1"/>
</dbReference>
<keyword evidence="7 10" id="KW-1133">Transmembrane helix</keyword>
<dbReference type="InterPro" id="IPR018303">
    <property type="entry name" value="ATPase_P-typ_P_site"/>
</dbReference>
<dbReference type="InterPro" id="IPR036412">
    <property type="entry name" value="HAD-like_sf"/>
</dbReference>
<feature type="transmembrane region" description="Helical" evidence="10">
    <location>
        <begin position="691"/>
        <end position="716"/>
    </location>
</feature>
<dbReference type="Pfam" id="PF13246">
    <property type="entry name" value="Cation_ATPase"/>
    <property type="match status" value="1"/>
</dbReference>
<dbReference type="GO" id="GO:0006883">
    <property type="term" value="P:intracellular sodium ion homeostasis"/>
    <property type="evidence" value="ECO:0007669"/>
    <property type="project" value="TreeGrafter"/>
</dbReference>
<proteinExistence type="inferred from homology"/>
<protein>
    <recommendedName>
        <fullName evidence="11">Cation-transporting P-type ATPase N-terminal domain-containing protein</fullName>
    </recommendedName>
</protein>
<dbReference type="GO" id="GO:1990573">
    <property type="term" value="P:potassium ion import across plasma membrane"/>
    <property type="evidence" value="ECO:0007669"/>
    <property type="project" value="TreeGrafter"/>
</dbReference>
<feature type="transmembrane region" description="Helical" evidence="10">
    <location>
        <begin position="250"/>
        <end position="269"/>
    </location>
</feature>
<evidence type="ECO:0000256" key="3">
    <source>
        <dbReference type="ARBA" id="ARBA00022692"/>
    </source>
</evidence>
<dbReference type="GO" id="GO:0005524">
    <property type="term" value="F:ATP binding"/>
    <property type="evidence" value="ECO:0007669"/>
    <property type="project" value="UniProtKB-KW"/>
</dbReference>
<keyword evidence="8 10" id="KW-0472">Membrane</keyword>
<organism evidence="12 13">
    <name type="scientific">Candidatus Yonathbacteria bacterium RIFCSPHIGHO2_01_FULL_51_10</name>
    <dbReference type="NCBI Taxonomy" id="1802723"/>
    <lineage>
        <taxon>Bacteria</taxon>
        <taxon>Candidatus Yonathiibacteriota</taxon>
    </lineage>
</organism>
<dbReference type="Proteomes" id="UP000176997">
    <property type="component" value="Unassembled WGS sequence"/>
</dbReference>
<feature type="compositionally biased region" description="Basic and acidic residues" evidence="9">
    <location>
        <begin position="901"/>
        <end position="912"/>
    </location>
</feature>
<feature type="transmembrane region" description="Helical" evidence="10">
    <location>
        <begin position="722"/>
        <end position="740"/>
    </location>
</feature>
<feature type="transmembrane region" description="Helical" evidence="10">
    <location>
        <begin position="768"/>
        <end position="794"/>
    </location>
</feature>
<dbReference type="Gene3D" id="3.40.1110.10">
    <property type="entry name" value="Calcium-transporting ATPase, cytoplasmic domain N"/>
    <property type="match status" value="1"/>
</dbReference>
<dbReference type="InterPro" id="IPR050510">
    <property type="entry name" value="Cation_transp_ATPase_P-type"/>
</dbReference>
<dbReference type="InterPro" id="IPR008250">
    <property type="entry name" value="ATPase_P-typ_transduc_dom_A_sf"/>
</dbReference>
<feature type="domain" description="Cation-transporting P-type ATPase N-terminal" evidence="11">
    <location>
        <begin position="8"/>
        <end position="82"/>
    </location>
</feature>
<feature type="transmembrane region" description="Helical" evidence="10">
    <location>
        <begin position="831"/>
        <end position="851"/>
    </location>
</feature>
<dbReference type="Pfam" id="PF00690">
    <property type="entry name" value="Cation_ATPase_N"/>
    <property type="match status" value="1"/>
</dbReference>
<evidence type="ECO:0000256" key="7">
    <source>
        <dbReference type="ARBA" id="ARBA00022989"/>
    </source>
</evidence>
<dbReference type="SFLD" id="SFLDS00003">
    <property type="entry name" value="Haloacid_Dehalogenase"/>
    <property type="match status" value="1"/>
</dbReference>
<evidence type="ECO:0000256" key="1">
    <source>
        <dbReference type="ARBA" id="ARBA00004141"/>
    </source>
</evidence>
<evidence type="ECO:0000256" key="4">
    <source>
        <dbReference type="ARBA" id="ARBA00022741"/>
    </source>
</evidence>
<dbReference type="GO" id="GO:0030007">
    <property type="term" value="P:intracellular potassium ion homeostasis"/>
    <property type="evidence" value="ECO:0007669"/>
    <property type="project" value="TreeGrafter"/>
</dbReference>
<evidence type="ECO:0000256" key="9">
    <source>
        <dbReference type="SAM" id="MobiDB-lite"/>
    </source>
</evidence>
<dbReference type="InterPro" id="IPR006068">
    <property type="entry name" value="ATPase_P-typ_cation-transptr_C"/>
</dbReference>
<dbReference type="Gene3D" id="2.70.150.10">
    <property type="entry name" value="Calcium-transporting ATPase, cytoplasmic transduction domain A"/>
    <property type="match status" value="1"/>
</dbReference>
<dbReference type="GO" id="GO:0036376">
    <property type="term" value="P:sodium ion export across plasma membrane"/>
    <property type="evidence" value="ECO:0007669"/>
    <property type="project" value="TreeGrafter"/>
</dbReference>
<evidence type="ECO:0000313" key="13">
    <source>
        <dbReference type="Proteomes" id="UP000176997"/>
    </source>
</evidence>
<feature type="transmembrane region" description="Helical" evidence="10">
    <location>
        <begin position="275"/>
        <end position="301"/>
    </location>
</feature>
<dbReference type="InterPro" id="IPR059000">
    <property type="entry name" value="ATPase_P-type_domA"/>
</dbReference>
<dbReference type="NCBIfam" id="TIGR01494">
    <property type="entry name" value="ATPase_P-type"/>
    <property type="match status" value="2"/>
</dbReference>
<evidence type="ECO:0000259" key="11">
    <source>
        <dbReference type="SMART" id="SM00831"/>
    </source>
</evidence>
<feature type="transmembrane region" description="Helical" evidence="10">
    <location>
        <begin position="857"/>
        <end position="881"/>
    </location>
</feature>
<dbReference type="SUPFAM" id="SSF81660">
    <property type="entry name" value="Metal cation-transporting ATPase, ATP-binding domain N"/>
    <property type="match status" value="1"/>
</dbReference>
<dbReference type="InterPro" id="IPR023299">
    <property type="entry name" value="ATPase_P-typ_cyto_dom_N"/>
</dbReference>
<keyword evidence="4" id="KW-0547">Nucleotide-binding</keyword>
<dbReference type="Gene3D" id="1.20.1110.10">
    <property type="entry name" value="Calcium-transporting ATPase, transmembrane domain"/>
    <property type="match status" value="1"/>
</dbReference>
<dbReference type="PRINTS" id="PR00119">
    <property type="entry name" value="CATATPASE"/>
</dbReference>
<evidence type="ECO:0000256" key="2">
    <source>
        <dbReference type="ARBA" id="ARBA00005675"/>
    </source>
</evidence>
<comment type="similarity">
    <text evidence="2">Belongs to the cation transport ATPase (P-type) (TC 3.A.3) family. Type IIA subfamily.</text>
</comment>
<sequence>MAHQKTLPWHSFGLEESNKHLRTNFEKGLTNEEAVARLRKYGANTFGEIQRESIFLRVFTQFKNPLVAMLLIGFFATLVFKEYLDMTVILAALCINVIVSIIQEARAGKAFEKLVSSQERTAQVMRDGEKKLISARDLVLGDIIFLETGTRVPADARIIDERDLSFDESALTGESMETEKAAGRLPLEMHIAERTNMAWMGTLAVSGRGKAVVVATGERTEMGDIAISLNDLASEATPLQKSIHRLAKTLAIIAAGATALIFALGIMRGHQFSEMVLMAVSVGIAAMPEGLPVAVTVTLIIGMEAILRRGGLVRNLLAAETLGSTTIILTDKTGTLTKAEMEVAQTIAPDHLVSEKKHAAGVSGAHDEQILTMAILASDAFVEGRESPLAEWVVRGRPVERAIVRAGLESGIDPNELFRETPRIDFMSFQSERRFGASLHKGTSKTMRHLFVTGAPEFLLASSSFVHIGDKRVKLTGAMRKDLEAVMRRESAAGMRLIAVSYKNVTWEKLPHESDPNLEKEMLGQLTFGGIIALHDPLRPDARTAIETAQKAGTRVIMLTGDNKETALAIAEKAGIAPQGSRAVTGDEVEKMTDSELLHALREISVFARVLPHQKLRIARILKGEGEVVAMTGDGVNDAPALRAADIGVALGGGTEVAKEASDLVLLDGSFSVIVAAIEEGRRILDNLKKIVSYLVSTSMSEVFIVGGALVVGAPLPLLSSQIIWTKIVEEGFMNFAFAFEPKEDNLMRRNPQSSSMRTILTPKVKRLILLMSVITGVFLIGLYFTLLAFGMSIEKARTLMFIAISIDSIFFALSLKNLHKPIWRIPIFSNRYLVFALIGSIGALILALVLPPLQKLLAIVPVGMDDMGFIIAIGLINLVVVESAKYAVFRHDQLEHLSQKEQQETKEEGAARRARRLVR</sequence>
<evidence type="ECO:0000256" key="8">
    <source>
        <dbReference type="ARBA" id="ARBA00023136"/>
    </source>
</evidence>
<dbReference type="SFLD" id="SFLDF00027">
    <property type="entry name" value="p-type_atpase"/>
    <property type="match status" value="1"/>
</dbReference>
<evidence type="ECO:0000256" key="6">
    <source>
        <dbReference type="ARBA" id="ARBA00022967"/>
    </source>
</evidence>
<feature type="transmembrane region" description="Helical" evidence="10">
    <location>
        <begin position="800"/>
        <end position="819"/>
    </location>
</feature>
<dbReference type="Pfam" id="PF00689">
    <property type="entry name" value="Cation_ATPase_C"/>
    <property type="match status" value="1"/>
</dbReference>